<keyword evidence="2 7" id="KW-0808">Transferase</keyword>
<dbReference type="AlphaFoldDB" id="G0QLN4"/>
<feature type="region of interest" description="Disordered" evidence="8">
    <location>
        <begin position="1"/>
        <end position="22"/>
    </location>
</feature>
<dbReference type="RefSeq" id="XP_004039096.1">
    <property type="nucleotide sequence ID" value="XM_004039048.1"/>
</dbReference>
<comment type="similarity">
    <text evidence="7">Belongs to the DHHC palmitoyltransferase family.</text>
</comment>
<accession>G0QLN4</accession>
<evidence type="ECO:0000256" key="3">
    <source>
        <dbReference type="ARBA" id="ARBA00022692"/>
    </source>
</evidence>
<evidence type="ECO:0000256" key="1">
    <source>
        <dbReference type="ARBA" id="ARBA00004141"/>
    </source>
</evidence>
<feature type="compositionally biased region" description="Polar residues" evidence="8">
    <location>
        <begin position="1"/>
        <end position="10"/>
    </location>
</feature>
<keyword evidence="11" id="KW-1185">Reference proteome</keyword>
<dbReference type="GeneID" id="14910059"/>
<comment type="domain">
    <text evidence="7">The DHHC domain is required for palmitoyltransferase activity.</text>
</comment>
<comment type="catalytic activity">
    <reaction evidence="7">
        <text>L-cysteinyl-[protein] + hexadecanoyl-CoA = S-hexadecanoyl-L-cysteinyl-[protein] + CoA</text>
        <dbReference type="Rhea" id="RHEA:36683"/>
        <dbReference type="Rhea" id="RHEA-COMP:10131"/>
        <dbReference type="Rhea" id="RHEA-COMP:11032"/>
        <dbReference type="ChEBI" id="CHEBI:29950"/>
        <dbReference type="ChEBI" id="CHEBI:57287"/>
        <dbReference type="ChEBI" id="CHEBI:57379"/>
        <dbReference type="ChEBI" id="CHEBI:74151"/>
        <dbReference type="EC" id="2.3.1.225"/>
    </reaction>
</comment>
<protein>
    <recommendedName>
        <fullName evidence="7">Palmitoyltransferase</fullName>
        <ecNumber evidence="7">2.3.1.225</ecNumber>
    </recommendedName>
</protein>
<dbReference type="InterPro" id="IPR039859">
    <property type="entry name" value="PFA4/ZDH16/20/ERF2-like"/>
</dbReference>
<keyword evidence="5" id="KW-0472">Membrane</keyword>
<evidence type="ECO:0000256" key="4">
    <source>
        <dbReference type="ARBA" id="ARBA00022989"/>
    </source>
</evidence>
<evidence type="ECO:0000259" key="9">
    <source>
        <dbReference type="Pfam" id="PF01529"/>
    </source>
</evidence>
<evidence type="ECO:0000313" key="10">
    <source>
        <dbReference type="EMBL" id="EGR33872.1"/>
    </source>
</evidence>
<gene>
    <name evidence="10" type="ORF">IMG5_033890</name>
</gene>
<dbReference type="EMBL" id="GL983288">
    <property type="protein sequence ID" value="EGR33872.1"/>
    <property type="molecule type" value="Genomic_DNA"/>
</dbReference>
<dbReference type="PANTHER" id="PTHR22883">
    <property type="entry name" value="ZINC FINGER DHHC DOMAIN CONTAINING PROTEIN"/>
    <property type="match status" value="1"/>
</dbReference>
<keyword evidence="4" id="KW-1133">Transmembrane helix</keyword>
<keyword evidence="3" id="KW-0812">Transmembrane</keyword>
<proteinExistence type="inferred from homology"/>
<evidence type="ECO:0000256" key="6">
    <source>
        <dbReference type="ARBA" id="ARBA00023315"/>
    </source>
</evidence>
<dbReference type="PANTHER" id="PTHR22883:SF147">
    <property type="entry name" value="PALMITOYLTRANSFERASE"/>
    <property type="match status" value="1"/>
</dbReference>
<feature type="domain" description="Palmitoyltransferase DHHC" evidence="9">
    <location>
        <begin position="82"/>
        <end position="136"/>
    </location>
</feature>
<dbReference type="PROSITE" id="PS50216">
    <property type="entry name" value="DHHC"/>
    <property type="match status" value="1"/>
</dbReference>
<dbReference type="Proteomes" id="UP000008983">
    <property type="component" value="Unassembled WGS sequence"/>
</dbReference>
<name>G0QLN4_ICHMU</name>
<feature type="non-terminal residue" evidence="10">
    <location>
        <position position="137"/>
    </location>
</feature>
<organism evidence="10 11">
    <name type="scientific">Ichthyophthirius multifiliis</name>
    <name type="common">White spot disease agent</name>
    <name type="synonym">Ich</name>
    <dbReference type="NCBI Taxonomy" id="5932"/>
    <lineage>
        <taxon>Eukaryota</taxon>
        <taxon>Sar</taxon>
        <taxon>Alveolata</taxon>
        <taxon>Ciliophora</taxon>
        <taxon>Intramacronucleata</taxon>
        <taxon>Oligohymenophorea</taxon>
        <taxon>Hymenostomatida</taxon>
        <taxon>Ophryoglenina</taxon>
        <taxon>Ichthyophthirius</taxon>
    </lineage>
</organism>
<evidence type="ECO:0000256" key="8">
    <source>
        <dbReference type="SAM" id="MobiDB-lite"/>
    </source>
</evidence>
<reference evidence="10 11" key="1">
    <citation type="submission" date="2011-07" db="EMBL/GenBank/DDBJ databases">
        <authorList>
            <person name="Coyne R."/>
            <person name="Brami D."/>
            <person name="Johnson J."/>
            <person name="Hostetler J."/>
            <person name="Hannick L."/>
            <person name="Clark T."/>
            <person name="Cassidy-Hanley D."/>
            <person name="Inman J."/>
        </authorList>
    </citation>
    <scope>NUCLEOTIDE SEQUENCE [LARGE SCALE GENOMIC DNA]</scope>
    <source>
        <strain evidence="10 11">G5</strain>
    </source>
</reference>
<sequence length="137" mass="16579">MIKTSITNPGNIKDSSERSESEVYYDEIQEQQNLIDKNKYDLKNNSENQNQENLEIYDQEEFQRLLDQLYCMHVQQEIQAREYRQCKKCINVMKPPRTHHCSQCKTCILKMDHHCQWVDNCIGFYNYKYFVCMLIYA</sequence>
<dbReference type="GO" id="GO:0005783">
    <property type="term" value="C:endoplasmic reticulum"/>
    <property type="evidence" value="ECO:0007669"/>
    <property type="project" value="TreeGrafter"/>
</dbReference>
<evidence type="ECO:0000256" key="7">
    <source>
        <dbReference type="RuleBase" id="RU079119"/>
    </source>
</evidence>
<comment type="subcellular location">
    <subcellularLocation>
        <location evidence="1">Membrane</location>
        <topology evidence="1">Multi-pass membrane protein</topology>
    </subcellularLocation>
</comment>
<dbReference type="eggNOG" id="KOG1315">
    <property type="taxonomic scope" value="Eukaryota"/>
</dbReference>
<evidence type="ECO:0000256" key="5">
    <source>
        <dbReference type="ARBA" id="ARBA00023136"/>
    </source>
</evidence>
<dbReference type="GO" id="GO:0005794">
    <property type="term" value="C:Golgi apparatus"/>
    <property type="evidence" value="ECO:0007669"/>
    <property type="project" value="TreeGrafter"/>
</dbReference>
<dbReference type="GO" id="GO:0006612">
    <property type="term" value="P:protein targeting to membrane"/>
    <property type="evidence" value="ECO:0007669"/>
    <property type="project" value="TreeGrafter"/>
</dbReference>
<dbReference type="STRING" id="857967.G0QLN4"/>
<evidence type="ECO:0000313" key="11">
    <source>
        <dbReference type="Proteomes" id="UP000008983"/>
    </source>
</evidence>
<dbReference type="GO" id="GO:0019706">
    <property type="term" value="F:protein-cysteine S-palmitoyltransferase activity"/>
    <property type="evidence" value="ECO:0007669"/>
    <property type="project" value="UniProtKB-EC"/>
</dbReference>
<dbReference type="InterPro" id="IPR001594">
    <property type="entry name" value="Palmitoyltrfase_DHHC"/>
</dbReference>
<dbReference type="EC" id="2.3.1.225" evidence="7"/>
<dbReference type="InParanoid" id="G0QLN4"/>
<evidence type="ECO:0000256" key="2">
    <source>
        <dbReference type="ARBA" id="ARBA00022679"/>
    </source>
</evidence>
<keyword evidence="6 7" id="KW-0012">Acyltransferase</keyword>
<dbReference type="GO" id="GO:0016020">
    <property type="term" value="C:membrane"/>
    <property type="evidence" value="ECO:0007669"/>
    <property type="project" value="UniProtKB-SubCell"/>
</dbReference>
<dbReference type="Pfam" id="PF01529">
    <property type="entry name" value="DHHC"/>
    <property type="match status" value="1"/>
</dbReference>
<dbReference type="OrthoDB" id="331948at2759"/>